<evidence type="ECO:0000313" key="2">
    <source>
        <dbReference type="EMBL" id="MBW76904.1"/>
    </source>
</evidence>
<reference evidence="2" key="1">
    <citation type="submission" date="2018-01" db="EMBL/GenBank/DDBJ databases">
        <title>An insight into the sialome of Amazonian anophelines.</title>
        <authorList>
            <person name="Ribeiro J.M."/>
            <person name="Scarpassa V."/>
            <person name="Calvo E."/>
        </authorList>
    </citation>
    <scope>NUCLEOTIDE SEQUENCE</scope>
</reference>
<protein>
    <submittedName>
        <fullName evidence="2">Uncharacterized protein</fullName>
    </submittedName>
</protein>
<proteinExistence type="predicted"/>
<accession>A0A2M4DH45</accession>
<feature type="transmembrane region" description="Helical" evidence="1">
    <location>
        <begin position="146"/>
        <end position="164"/>
    </location>
</feature>
<sequence>MVLLSIGPPSVLVLVLATVVVLLVLVVVFALGSTGTVDGPWVDPLPTATWLRSIISVSFVKLDTVAAVAATTSSASSSGTVDSFTAEEAGVEASGNVLFAVVPVVSGTVGAVGGSAAGAAAETSLACCAITTVAKACRHIRSTYDFILRSAIVACNLALLYSTINLRTILYGPGNTDPGDC</sequence>
<dbReference type="EMBL" id="GGFL01012726">
    <property type="protein sequence ID" value="MBW76904.1"/>
    <property type="molecule type" value="Transcribed_RNA"/>
</dbReference>
<keyword evidence="1" id="KW-0812">Transmembrane</keyword>
<evidence type="ECO:0000256" key="1">
    <source>
        <dbReference type="SAM" id="Phobius"/>
    </source>
</evidence>
<dbReference type="AlphaFoldDB" id="A0A2M4DH45"/>
<feature type="transmembrane region" description="Helical" evidence="1">
    <location>
        <begin position="12"/>
        <end position="31"/>
    </location>
</feature>
<keyword evidence="1" id="KW-0472">Membrane</keyword>
<name>A0A2M4DH45_ANODA</name>
<keyword evidence="1" id="KW-1133">Transmembrane helix</keyword>
<organism evidence="2">
    <name type="scientific">Anopheles darlingi</name>
    <name type="common">Mosquito</name>
    <dbReference type="NCBI Taxonomy" id="43151"/>
    <lineage>
        <taxon>Eukaryota</taxon>
        <taxon>Metazoa</taxon>
        <taxon>Ecdysozoa</taxon>
        <taxon>Arthropoda</taxon>
        <taxon>Hexapoda</taxon>
        <taxon>Insecta</taxon>
        <taxon>Pterygota</taxon>
        <taxon>Neoptera</taxon>
        <taxon>Endopterygota</taxon>
        <taxon>Diptera</taxon>
        <taxon>Nematocera</taxon>
        <taxon>Culicoidea</taxon>
        <taxon>Culicidae</taxon>
        <taxon>Anophelinae</taxon>
        <taxon>Anopheles</taxon>
    </lineage>
</organism>